<dbReference type="EMBL" id="JANJYJ010000006">
    <property type="protein sequence ID" value="KAK3204198.1"/>
    <property type="molecule type" value="Genomic_DNA"/>
</dbReference>
<keyword evidence="4" id="KW-0812">Transmembrane</keyword>
<organism evidence="7 8">
    <name type="scientific">Dipteronia sinensis</name>
    <dbReference type="NCBI Taxonomy" id="43782"/>
    <lineage>
        <taxon>Eukaryota</taxon>
        <taxon>Viridiplantae</taxon>
        <taxon>Streptophyta</taxon>
        <taxon>Embryophyta</taxon>
        <taxon>Tracheophyta</taxon>
        <taxon>Spermatophyta</taxon>
        <taxon>Magnoliopsida</taxon>
        <taxon>eudicotyledons</taxon>
        <taxon>Gunneridae</taxon>
        <taxon>Pentapetalae</taxon>
        <taxon>rosids</taxon>
        <taxon>malvids</taxon>
        <taxon>Sapindales</taxon>
        <taxon>Sapindaceae</taxon>
        <taxon>Hippocastanoideae</taxon>
        <taxon>Acereae</taxon>
        <taxon>Dipteronia</taxon>
    </lineage>
</organism>
<comment type="subcellular location">
    <subcellularLocation>
        <location evidence="1">Golgi apparatus membrane</location>
        <topology evidence="1">Single-pass type II membrane protein</topology>
    </subcellularLocation>
</comment>
<evidence type="ECO:0000256" key="4">
    <source>
        <dbReference type="ARBA" id="ARBA00022968"/>
    </source>
</evidence>
<evidence type="ECO:0000256" key="5">
    <source>
        <dbReference type="ARBA" id="ARBA00023034"/>
    </source>
</evidence>
<dbReference type="PANTHER" id="PTHR11062">
    <property type="entry name" value="EXOSTOSIN HEPARAN SULFATE GLYCOSYLTRANSFERASE -RELATED"/>
    <property type="match status" value="1"/>
</dbReference>
<accession>A0AAE0A6F0</accession>
<dbReference type="InterPro" id="IPR004263">
    <property type="entry name" value="Exostosin"/>
</dbReference>
<keyword evidence="4" id="KW-0735">Signal-anchor</keyword>
<name>A0AAE0A6F0_9ROSI</name>
<comment type="similarity">
    <text evidence="2">Belongs to the glycosyltransferase 47 family.</text>
</comment>
<evidence type="ECO:0000259" key="6">
    <source>
        <dbReference type="Pfam" id="PF03016"/>
    </source>
</evidence>
<feature type="domain" description="Exostosin GT47" evidence="6">
    <location>
        <begin position="80"/>
        <end position="282"/>
    </location>
</feature>
<keyword evidence="5" id="KW-0333">Golgi apparatus</keyword>
<evidence type="ECO:0000313" key="8">
    <source>
        <dbReference type="Proteomes" id="UP001281410"/>
    </source>
</evidence>
<gene>
    <name evidence="7" type="ORF">Dsin_018244</name>
</gene>
<dbReference type="GO" id="GO:0000139">
    <property type="term" value="C:Golgi membrane"/>
    <property type="evidence" value="ECO:0007669"/>
    <property type="project" value="UniProtKB-SubCell"/>
</dbReference>
<dbReference type="GO" id="GO:0016757">
    <property type="term" value="F:glycosyltransferase activity"/>
    <property type="evidence" value="ECO:0007669"/>
    <property type="project" value="UniProtKB-KW"/>
</dbReference>
<evidence type="ECO:0000256" key="3">
    <source>
        <dbReference type="ARBA" id="ARBA00022676"/>
    </source>
</evidence>
<evidence type="ECO:0000256" key="2">
    <source>
        <dbReference type="ARBA" id="ARBA00010271"/>
    </source>
</evidence>
<keyword evidence="3" id="KW-0808">Transferase</keyword>
<dbReference type="PANTHER" id="PTHR11062:SF241">
    <property type="entry name" value="XYLOGLUCAN GALACTOSYLTRANSFERASE GT14-RELATED"/>
    <property type="match status" value="1"/>
</dbReference>
<evidence type="ECO:0000256" key="1">
    <source>
        <dbReference type="ARBA" id="ARBA00004323"/>
    </source>
</evidence>
<keyword evidence="3" id="KW-0328">Glycosyltransferase</keyword>
<evidence type="ECO:0000313" key="7">
    <source>
        <dbReference type="EMBL" id="KAK3204198.1"/>
    </source>
</evidence>
<dbReference type="InterPro" id="IPR040911">
    <property type="entry name" value="Exostosin_GT47"/>
</dbReference>
<sequence length="304" mass="34753">MEKPICVMFCSQQLWFAILVSFVLCFVLLCFDYSALSGSDDSIAPLSRNPLVAVVNQTDSVTLELTRENRVVDVSDSCLGQYIYVHDLPSKFNEDLIKNCHLFTRGTERNMCPYLVNLGLGSGIQNHEMVLLNDSWFSTSQFMLEVIFHNRLKNNYKCLTNDSSLASAIYVPFYAGLDISRRLWGVSTSERDSSALDLVNWLSERPEWKKMWGRDHFLVAGRISWDFRRQTDNETDWGSKLRFLPESENMSMLSIEASSWNNDIAIPYPTCFHPSKEDQILQVAGQNEKAKTKSLVLLCRCPKA</sequence>
<dbReference type="AlphaFoldDB" id="A0AAE0A6F0"/>
<keyword evidence="8" id="KW-1185">Reference proteome</keyword>
<dbReference type="Proteomes" id="UP001281410">
    <property type="component" value="Unassembled WGS sequence"/>
</dbReference>
<comment type="caution">
    <text evidence="7">The sequence shown here is derived from an EMBL/GenBank/DDBJ whole genome shotgun (WGS) entry which is preliminary data.</text>
</comment>
<proteinExistence type="inferred from homology"/>
<reference evidence="7" key="1">
    <citation type="journal article" date="2023" name="Plant J.">
        <title>Genome sequences and population genomics provide insights into the demographic history, inbreeding, and mutation load of two 'living fossil' tree species of Dipteronia.</title>
        <authorList>
            <person name="Feng Y."/>
            <person name="Comes H.P."/>
            <person name="Chen J."/>
            <person name="Zhu S."/>
            <person name="Lu R."/>
            <person name="Zhang X."/>
            <person name="Li P."/>
            <person name="Qiu J."/>
            <person name="Olsen K.M."/>
            <person name="Qiu Y."/>
        </authorList>
    </citation>
    <scope>NUCLEOTIDE SEQUENCE</scope>
    <source>
        <strain evidence="7">NBL</strain>
    </source>
</reference>
<dbReference type="Pfam" id="PF03016">
    <property type="entry name" value="Exostosin_GT47"/>
    <property type="match status" value="1"/>
</dbReference>
<protein>
    <recommendedName>
        <fullName evidence="6">Exostosin GT47 domain-containing protein</fullName>
    </recommendedName>
</protein>